<proteinExistence type="predicted"/>
<dbReference type="EMBL" id="BAABEX010000031">
    <property type="protein sequence ID" value="GAA4430296.1"/>
    <property type="molecule type" value="Genomic_DNA"/>
</dbReference>
<accession>A0ABP8LIC9</accession>
<name>A0ABP8LIC9_9BURK</name>
<dbReference type="Proteomes" id="UP001501788">
    <property type="component" value="Unassembled WGS sequence"/>
</dbReference>
<gene>
    <name evidence="1" type="ORF">GCM10023090_31490</name>
</gene>
<keyword evidence="2" id="KW-1185">Reference proteome</keyword>
<protein>
    <submittedName>
        <fullName evidence="1">Uncharacterized protein</fullName>
    </submittedName>
</protein>
<reference evidence="2" key="1">
    <citation type="journal article" date="2019" name="Int. J. Syst. Evol. Microbiol.">
        <title>The Global Catalogue of Microorganisms (GCM) 10K type strain sequencing project: providing services to taxonomists for standard genome sequencing and annotation.</title>
        <authorList>
            <consortium name="The Broad Institute Genomics Platform"/>
            <consortium name="The Broad Institute Genome Sequencing Center for Infectious Disease"/>
            <person name="Wu L."/>
            <person name="Ma J."/>
        </authorList>
    </citation>
    <scope>NUCLEOTIDE SEQUENCE [LARGE SCALE GENOMIC DNA]</scope>
    <source>
        <strain evidence="2">JCM 31890</strain>
    </source>
</reference>
<evidence type="ECO:0000313" key="1">
    <source>
        <dbReference type="EMBL" id="GAA4430296.1"/>
    </source>
</evidence>
<comment type="caution">
    <text evidence="1">The sequence shown here is derived from an EMBL/GenBank/DDBJ whole genome shotgun (WGS) entry which is preliminary data.</text>
</comment>
<evidence type="ECO:0000313" key="2">
    <source>
        <dbReference type="Proteomes" id="UP001501788"/>
    </source>
</evidence>
<organism evidence="1 2">
    <name type="scientific">Acidovorax lacteus</name>
    <dbReference type="NCBI Taxonomy" id="1924988"/>
    <lineage>
        <taxon>Bacteria</taxon>
        <taxon>Pseudomonadati</taxon>
        <taxon>Pseudomonadota</taxon>
        <taxon>Betaproteobacteria</taxon>
        <taxon>Burkholderiales</taxon>
        <taxon>Comamonadaceae</taxon>
        <taxon>Acidovorax</taxon>
    </lineage>
</organism>
<sequence>MVRPLDPELTEWLRYRLDVLCVAQVALRLRSTWQGDVPAVDIRFDGKTVVVGKATVFTNPAIEAGVIHGRALLEFLGFKLKKGSCHALAMEKPSRKDDRHLGHVEVPWPVLPDAFSGLQVLEKPAEEALAYLLWTANKGLAHSTGAFTAHENSIALLELSMGLVRELMVRYVYQPLGQTAPPPTVQIQRRVD</sequence>